<dbReference type="EMBL" id="KB908493">
    <property type="protein sequence ID" value="EOA90149.1"/>
    <property type="molecule type" value="Genomic_DNA"/>
</dbReference>
<organism evidence="1 2">
    <name type="scientific">Exserohilum turcicum (strain 28A)</name>
    <name type="common">Northern leaf blight fungus</name>
    <name type="synonym">Setosphaeria turcica</name>
    <dbReference type="NCBI Taxonomy" id="671987"/>
    <lineage>
        <taxon>Eukaryota</taxon>
        <taxon>Fungi</taxon>
        <taxon>Dikarya</taxon>
        <taxon>Ascomycota</taxon>
        <taxon>Pezizomycotina</taxon>
        <taxon>Dothideomycetes</taxon>
        <taxon>Pleosporomycetidae</taxon>
        <taxon>Pleosporales</taxon>
        <taxon>Pleosporineae</taxon>
        <taxon>Pleosporaceae</taxon>
        <taxon>Exserohilum</taxon>
    </lineage>
</organism>
<protein>
    <submittedName>
        <fullName evidence="1">Uncharacterized protein</fullName>
    </submittedName>
</protein>
<dbReference type="RefSeq" id="XP_008021829.1">
    <property type="nucleotide sequence ID" value="XM_008023638.1"/>
</dbReference>
<dbReference type="AlphaFoldDB" id="R0KM39"/>
<evidence type="ECO:0000313" key="2">
    <source>
        <dbReference type="Proteomes" id="UP000016935"/>
    </source>
</evidence>
<keyword evidence="2" id="KW-1185">Reference proteome</keyword>
<reference evidence="1 2" key="1">
    <citation type="journal article" date="2012" name="PLoS Pathog.">
        <title>Diverse lifestyles and strategies of plant pathogenesis encoded in the genomes of eighteen Dothideomycetes fungi.</title>
        <authorList>
            <person name="Ohm R.A."/>
            <person name="Feau N."/>
            <person name="Henrissat B."/>
            <person name="Schoch C.L."/>
            <person name="Horwitz B.A."/>
            <person name="Barry K.W."/>
            <person name="Condon B.J."/>
            <person name="Copeland A.C."/>
            <person name="Dhillon B."/>
            <person name="Glaser F."/>
            <person name="Hesse C.N."/>
            <person name="Kosti I."/>
            <person name="LaButti K."/>
            <person name="Lindquist E.A."/>
            <person name="Lucas S."/>
            <person name="Salamov A.A."/>
            <person name="Bradshaw R.E."/>
            <person name="Ciuffetti L."/>
            <person name="Hamelin R.C."/>
            <person name="Kema G.H.J."/>
            <person name="Lawrence C."/>
            <person name="Scott J.A."/>
            <person name="Spatafora J.W."/>
            <person name="Turgeon B.G."/>
            <person name="de Wit P.J.G.M."/>
            <person name="Zhong S."/>
            <person name="Goodwin S.B."/>
            <person name="Grigoriev I.V."/>
        </authorList>
    </citation>
    <scope>NUCLEOTIDE SEQUENCE [LARGE SCALE GENOMIC DNA]</scope>
    <source>
        <strain evidence="2">28A</strain>
    </source>
</reference>
<gene>
    <name evidence="1" type="ORF">SETTUDRAFT_25435</name>
</gene>
<dbReference type="GeneID" id="19402916"/>
<dbReference type="HOGENOM" id="CLU_3107916_0_0_1"/>
<evidence type="ECO:0000313" key="1">
    <source>
        <dbReference type="EMBL" id="EOA90149.1"/>
    </source>
</evidence>
<sequence length="51" mass="5978">MVGIDKKREICRFNESFDRALVSIPRRSILIFIWGAQQSFHSFRIAPETIP</sequence>
<accession>R0KM39</accession>
<dbReference type="Proteomes" id="UP000016935">
    <property type="component" value="Unassembled WGS sequence"/>
</dbReference>
<name>R0KM39_EXST2</name>
<reference evidence="1 2" key="2">
    <citation type="journal article" date="2013" name="PLoS Genet.">
        <title>Comparative genome structure, secondary metabolite, and effector coding capacity across Cochliobolus pathogens.</title>
        <authorList>
            <person name="Condon B.J."/>
            <person name="Leng Y."/>
            <person name="Wu D."/>
            <person name="Bushley K.E."/>
            <person name="Ohm R.A."/>
            <person name="Otillar R."/>
            <person name="Martin J."/>
            <person name="Schackwitz W."/>
            <person name="Grimwood J."/>
            <person name="MohdZainudin N."/>
            <person name="Xue C."/>
            <person name="Wang R."/>
            <person name="Manning V.A."/>
            <person name="Dhillon B."/>
            <person name="Tu Z.J."/>
            <person name="Steffenson B.J."/>
            <person name="Salamov A."/>
            <person name="Sun H."/>
            <person name="Lowry S."/>
            <person name="LaButti K."/>
            <person name="Han J."/>
            <person name="Copeland A."/>
            <person name="Lindquist E."/>
            <person name="Barry K."/>
            <person name="Schmutz J."/>
            <person name="Baker S.E."/>
            <person name="Ciuffetti L.M."/>
            <person name="Grigoriev I.V."/>
            <person name="Zhong S."/>
            <person name="Turgeon B.G."/>
        </authorList>
    </citation>
    <scope>NUCLEOTIDE SEQUENCE [LARGE SCALE GENOMIC DNA]</scope>
    <source>
        <strain evidence="2">28A</strain>
    </source>
</reference>
<proteinExistence type="predicted"/>